<gene>
    <name evidence="1" type="ORF">C2G38_2170631</name>
</gene>
<evidence type="ECO:0000313" key="1">
    <source>
        <dbReference type="EMBL" id="RIB23639.1"/>
    </source>
</evidence>
<reference evidence="1 2" key="1">
    <citation type="submission" date="2018-06" db="EMBL/GenBank/DDBJ databases">
        <title>Comparative genomics reveals the genomic features of Rhizophagus irregularis, R. cerebriforme, R. diaphanum and Gigaspora rosea, and their symbiotic lifestyle signature.</title>
        <authorList>
            <person name="Morin E."/>
            <person name="San Clemente H."/>
            <person name="Chen E.C.H."/>
            <person name="De La Providencia I."/>
            <person name="Hainaut M."/>
            <person name="Kuo A."/>
            <person name="Kohler A."/>
            <person name="Murat C."/>
            <person name="Tang N."/>
            <person name="Roy S."/>
            <person name="Loubradou J."/>
            <person name="Henrissat B."/>
            <person name="Grigoriev I.V."/>
            <person name="Corradi N."/>
            <person name="Roux C."/>
            <person name="Martin F.M."/>
        </authorList>
    </citation>
    <scope>NUCLEOTIDE SEQUENCE [LARGE SCALE GENOMIC DNA]</scope>
    <source>
        <strain evidence="1 2">DAOM 194757</strain>
    </source>
</reference>
<keyword evidence="2" id="KW-1185">Reference proteome</keyword>
<accession>A0A397VRK7</accession>
<name>A0A397VRK7_9GLOM</name>
<comment type="caution">
    <text evidence="1">The sequence shown here is derived from an EMBL/GenBank/DDBJ whole genome shotgun (WGS) entry which is preliminary data.</text>
</comment>
<dbReference type="Proteomes" id="UP000266673">
    <property type="component" value="Unassembled WGS sequence"/>
</dbReference>
<dbReference type="AlphaFoldDB" id="A0A397VRK7"/>
<organism evidence="1 2">
    <name type="scientific">Gigaspora rosea</name>
    <dbReference type="NCBI Taxonomy" id="44941"/>
    <lineage>
        <taxon>Eukaryota</taxon>
        <taxon>Fungi</taxon>
        <taxon>Fungi incertae sedis</taxon>
        <taxon>Mucoromycota</taxon>
        <taxon>Glomeromycotina</taxon>
        <taxon>Glomeromycetes</taxon>
        <taxon>Diversisporales</taxon>
        <taxon>Gigasporaceae</taxon>
        <taxon>Gigaspora</taxon>
    </lineage>
</organism>
<protein>
    <submittedName>
        <fullName evidence="1">Uncharacterized protein</fullName>
    </submittedName>
</protein>
<sequence length="150" mass="17689">MGESSKIFQVHSNLTWKDYGLTLLFKYYIHRRKDIQKFIKKLKNLKSIQTLLLNFMKLSNFEWTDKLQRSVDISDSSNSYIKIKLHQDLTYTFNSTKDIGIIIPTSIFELEEISRKFVGLSENENFGTCNFNEFVSDTTPKINLDVQFRN</sequence>
<dbReference type="EMBL" id="QKWP01000250">
    <property type="protein sequence ID" value="RIB23639.1"/>
    <property type="molecule type" value="Genomic_DNA"/>
</dbReference>
<proteinExistence type="predicted"/>
<evidence type="ECO:0000313" key="2">
    <source>
        <dbReference type="Proteomes" id="UP000266673"/>
    </source>
</evidence>